<proteinExistence type="predicted"/>
<dbReference type="Proteomes" id="UP001060245">
    <property type="component" value="Chromosome"/>
</dbReference>
<evidence type="ECO:0000313" key="1">
    <source>
        <dbReference type="EMBL" id="UTT52034.1"/>
    </source>
</evidence>
<name>A0ACD4B3I7_MICMQ</name>
<sequence>MIRLILTVSSFIYAVLQRYAPTNIVLGRIRQRRGLKWGIPAMLLAAPYIVLAHWCSSAIGDGAPGWFNLVVLLCVWNALKFIAIGPISVALLSRARYRERIEGREAATESKSLPIGNRSLVRGS</sequence>
<dbReference type="EMBL" id="CP101471">
    <property type="protein sequence ID" value="UTT52034.1"/>
    <property type="molecule type" value="Genomic_DNA"/>
</dbReference>
<keyword evidence="2" id="KW-1185">Reference proteome</keyword>
<protein>
    <submittedName>
        <fullName evidence="1">Sulfate permease</fullName>
    </submittedName>
</protein>
<accession>A0ACD4B3I7</accession>
<organism evidence="1 2">
    <name type="scientific">Microbacterium maritypicum</name>
    <name type="common">Microbacterium liquefaciens</name>
    <dbReference type="NCBI Taxonomy" id="33918"/>
    <lineage>
        <taxon>Bacteria</taxon>
        <taxon>Bacillati</taxon>
        <taxon>Actinomycetota</taxon>
        <taxon>Actinomycetes</taxon>
        <taxon>Micrococcales</taxon>
        <taxon>Microbacteriaceae</taxon>
        <taxon>Microbacterium</taxon>
    </lineage>
</organism>
<reference evidence="1" key="1">
    <citation type="submission" date="2022-07" db="EMBL/GenBank/DDBJ databases">
        <title>Complete genome of DND4.</title>
        <authorList>
            <person name="Cao G."/>
        </authorList>
    </citation>
    <scope>NUCLEOTIDE SEQUENCE</scope>
    <source>
        <strain evidence="1">DND4</strain>
    </source>
</reference>
<gene>
    <name evidence="1" type="ORF">NMQ05_13200</name>
</gene>
<evidence type="ECO:0000313" key="2">
    <source>
        <dbReference type="Proteomes" id="UP001060245"/>
    </source>
</evidence>